<dbReference type="Proteomes" id="UP000298058">
    <property type="component" value="Unassembled WGS sequence"/>
</dbReference>
<reference evidence="1" key="1">
    <citation type="journal article" date="2019" name="PLoS Negl. Trop. Dis.">
        <title>Revisiting the worldwide diversity of Leptospira species in the environment.</title>
        <authorList>
            <person name="Vincent A.T."/>
            <person name="Schiettekatte O."/>
            <person name="Bourhy P."/>
            <person name="Veyrier F.J."/>
            <person name="Picardeau M."/>
        </authorList>
    </citation>
    <scope>NUCLEOTIDE SEQUENCE [LARGE SCALE GENOMIC DNA]</scope>
    <source>
        <strain evidence="1">201300427</strain>
    </source>
</reference>
<sequence length="395" mass="44445">MHNLYVPPIKIFIFLFLLGLTGFGAHAFHRADVPTPSLPTIPTYTYKAEEAEVSLAEKTWSNIVIQTNGADRKYGNIISMQVYLRSSDFAKEEWWAGRIEELLKTGKDANIYDRKTIVIFPEHIGTGLVFLGEKESVFEAKSWKSALDLFALKHEADLTPFLPSDVSKPGAKWEASFRLQAQKMADVYQKTFSALAKQYNVPILAGSILLPGPKVVRGTLVIDPKAPLYNVSVPFAADGRVMDPLVKKTVLTDEEESFVTAGEVSQDRTWIVPGWKVGVFVGHEVFHAALYDRLKGRPLDGLVSPGFSFSKMNRERWKDYIQDPEFMSLSDEDVWIKHGLPKHIKTTRAVESVQVFLQGDFFGETASGKTFNIRDFVNQDESGSSKEPRILNLYF</sequence>
<evidence type="ECO:0000313" key="1">
    <source>
        <dbReference type="EMBL" id="TGN17103.1"/>
    </source>
</evidence>
<dbReference type="Gene3D" id="3.60.110.10">
    <property type="entry name" value="Carbon-nitrogen hydrolase"/>
    <property type="match status" value="1"/>
</dbReference>
<keyword evidence="1" id="KW-0378">Hydrolase</keyword>
<keyword evidence="2" id="KW-1185">Reference proteome</keyword>
<comment type="caution">
    <text evidence="1">The sequence shown here is derived from an EMBL/GenBank/DDBJ whole genome shotgun (WGS) entry which is preliminary data.</text>
</comment>
<name>A0A4R9LVR1_9LEPT</name>
<gene>
    <name evidence="1" type="ORF">EHS15_18160</name>
</gene>
<accession>A0A4R9LVR1</accession>
<evidence type="ECO:0000313" key="2">
    <source>
        <dbReference type="Proteomes" id="UP000298058"/>
    </source>
</evidence>
<dbReference type="RefSeq" id="WP_135762010.1">
    <property type="nucleotide sequence ID" value="NZ_RQHW01000079.1"/>
</dbReference>
<dbReference type="GO" id="GO:0016787">
    <property type="term" value="F:hydrolase activity"/>
    <property type="evidence" value="ECO:0007669"/>
    <property type="project" value="UniProtKB-KW"/>
</dbReference>
<dbReference type="InterPro" id="IPR036526">
    <property type="entry name" value="C-N_Hydrolase_sf"/>
</dbReference>
<protein>
    <submittedName>
        <fullName evidence="1">Hydrolase, carbon-nitrogen family protein</fullName>
    </submittedName>
</protein>
<dbReference type="AlphaFoldDB" id="A0A4R9LVR1"/>
<organism evidence="1 2">
    <name type="scientific">Leptospira idonii</name>
    <dbReference type="NCBI Taxonomy" id="1193500"/>
    <lineage>
        <taxon>Bacteria</taxon>
        <taxon>Pseudomonadati</taxon>
        <taxon>Spirochaetota</taxon>
        <taxon>Spirochaetia</taxon>
        <taxon>Leptospirales</taxon>
        <taxon>Leptospiraceae</taxon>
        <taxon>Leptospira</taxon>
    </lineage>
</organism>
<dbReference type="SUPFAM" id="SSF56317">
    <property type="entry name" value="Carbon-nitrogen hydrolase"/>
    <property type="match status" value="1"/>
</dbReference>
<dbReference type="OrthoDB" id="340001at2"/>
<dbReference type="EMBL" id="RQHW01000079">
    <property type="protein sequence ID" value="TGN17103.1"/>
    <property type="molecule type" value="Genomic_DNA"/>
</dbReference>
<proteinExistence type="predicted"/>